<feature type="region of interest" description="Disordered" evidence="1">
    <location>
        <begin position="1"/>
        <end position="64"/>
    </location>
</feature>
<feature type="compositionally biased region" description="Acidic residues" evidence="1">
    <location>
        <begin position="451"/>
        <end position="466"/>
    </location>
</feature>
<reference evidence="2" key="1">
    <citation type="submission" date="2011-11" db="EMBL/GenBank/DDBJ databases">
        <title>The Genome Sequence of Fusarium oxysporum Cotton.</title>
        <authorList>
            <consortium name="The Broad Institute Genome Sequencing Platform"/>
            <person name="Ma L.-J."/>
            <person name="Gale L.R."/>
            <person name="Schwartz D.C."/>
            <person name="Zhou S."/>
            <person name="Corby-Kistler H."/>
            <person name="Young S.K."/>
            <person name="Zeng Q."/>
            <person name="Gargeya S."/>
            <person name="Fitzgerald M."/>
            <person name="Haas B."/>
            <person name="Abouelleil A."/>
            <person name="Alvarado L."/>
            <person name="Arachchi H.M."/>
            <person name="Berlin A."/>
            <person name="Brown A."/>
            <person name="Chapman S.B."/>
            <person name="Chen Z."/>
            <person name="Dunbar C."/>
            <person name="Freedman E."/>
            <person name="Gearin G."/>
            <person name="Goldberg J."/>
            <person name="Griggs A."/>
            <person name="Gujja S."/>
            <person name="Heiman D."/>
            <person name="Howarth C."/>
            <person name="Larson L."/>
            <person name="Lui A."/>
            <person name="MacDonald P.J.P."/>
            <person name="Montmayeur A."/>
            <person name="Murphy C."/>
            <person name="Neiman D."/>
            <person name="Pearson M."/>
            <person name="Priest M."/>
            <person name="Roberts A."/>
            <person name="Saif S."/>
            <person name="Shea T."/>
            <person name="Shenoy N."/>
            <person name="Sisk P."/>
            <person name="Stolte C."/>
            <person name="Sykes S."/>
            <person name="Wortman J."/>
            <person name="Nusbaum C."/>
            <person name="Birren B."/>
        </authorList>
    </citation>
    <scope>NUCLEOTIDE SEQUENCE [LARGE SCALE GENOMIC DNA]</scope>
    <source>
        <strain evidence="2">25433</strain>
    </source>
</reference>
<dbReference type="EMBL" id="JH657931">
    <property type="protein sequence ID" value="EXM26340.1"/>
    <property type="molecule type" value="Genomic_DNA"/>
</dbReference>
<dbReference type="Proteomes" id="UP000030701">
    <property type="component" value="Unassembled WGS sequence"/>
</dbReference>
<dbReference type="HOGENOM" id="CLU_544050_0_0_1"/>
<proteinExistence type="predicted"/>
<feature type="compositionally biased region" description="Acidic residues" evidence="1">
    <location>
        <begin position="385"/>
        <end position="400"/>
    </location>
</feature>
<name>X0N172_FUSOX</name>
<feature type="compositionally biased region" description="Basic residues" evidence="1">
    <location>
        <begin position="479"/>
        <end position="493"/>
    </location>
</feature>
<dbReference type="OrthoDB" id="5130600at2759"/>
<feature type="compositionally biased region" description="Basic and acidic residues" evidence="1">
    <location>
        <begin position="435"/>
        <end position="450"/>
    </location>
</feature>
<gene>
    <name evidence="2" type="ORF">FOTG_07343</name>
</gene>
<organism evidence="2">
    <name type="scientific">Fusarium oxysporum f. sp. vasinfectum 25433</name>
    <dbReference type="NCBI Taxonomy" id="1089449"/>
    <lineage>
        <taxon>Eukaryota</taxon>
        <taxon>Fungi</taxon>
        <taxon>Dikarya</taxon>
        <taxon>Ascomycota</taxon>
        <taxon>Pezizomycotina</taxon>
        <taxon>Sordariomycetes</taxon>
        <taxon>Hypocreomycetidae</taxon>
        <taxon>Hypocreales</taxon>
        <taxon>Nectriaceae</taxon>
        <taxon>Fusarium</taxon>
        <taxon>Fusarium oxysporum species complex</taxon>
    </lineage>
</organism>
<evidence type="ECO:0000256" key="1">
    <source>
        <dbReference type="SAM" id="MobiDB-lite"/>
    </source>
</evidence>
<accession>X0N172</accession>
<sequence length="493" mass="57147">MAAPRRSKRIQALNQSNEGSLEVTDSPGSSKKYHREKRRTMAGSQGGMSEGHSKGQAPKKQAPAIDPAAIWAERQKQEDDEKRRKRARSKEYIHERLALDRQDWYVKECWKGLRGSIGSLVNVPSLWDVPWDSLDEALQQKFISYAPNAEDLFGAFNMTWRIFQRWVWEIIDENFFSDKSKDIVWASPYWEAQATIERYLRDHNFPYDDERASHKFPHWRHTTMEFYMSLKDSPQNLRRIDPTCVVPIIAMALGRYFPEEHEGDPASKAYSPTLQNLANNVVNMEFCFDANLTVFSHVFHHPITQQTCGFPYSPELEGIEGQAMEAIRDSLSRSEEGQNVDFVAHPMLQQCGHHHGYDYNVKTAMYPMKVCVAWLETSRNPPDSPAEDGEEEYGEETDDASVEKKSEEHDEDDAEDEEDKEEDKEEDDKDEEDQGIIKEGKKNNKNKERADEEIDDDEGEGEEEEELTKQKEIETHKNDKSKRKNEKKNKGRC</sequence>
<feature type="compositionally biased region" description="Basic residues" evidence="1">
    <location>
        <begin position="31"/>
        <end position="40"/>
    </location>
</feature>
<feature type="region of interest" description="Disordered" evidence="1">
    <location>
        <begin position="378"/>
        <end position="493"/>
    </location>
</feature>
<dbReference type="AlphaFoldDB" id="X0N172"/>
<evidence type="ECO:0000313" key="2">
    <source>
        <dbReference type="EMBL" id="EXM26340.1"/>
    </source>
</evidence>
<reference evidence="2" key="2">
    <citation type="submission" date="2012-05" db="EMBL/GenBank/DDBJ databases">
        <title>The Genome Annotation of Fusarium oxysporum Cotton.</title>
        <authorList>
            <consortium name="The Broad Institute Genomics Platform"/>
            <person name="Ma L.-J."/>
            <person name="Corby-Kistler H."/>
            <person name="Broz K."/>
            <person name="Gale L.R."/>
            <person name="Jonkers W."/>
            <person name="O'Donnell K."/>
            <person name="Ploetz R."/>
            <person name="Steinberg C."/>
            <person name="Schwartz D.C."/>
            <person name="VanEtten H."/>
            <person name="Zhou S."/>
            <person name="Young S.K."/>
            <person name="Zeng Q."/>
            <person name="Gargeya S."/>
            <person name="Fitzgerald M."/>
            <person name="Abouelleil A."/>
            <person name="Alvarado L."/>
            <person name="Chapman S.B."/>
            <person name="Gainer-Dewar J."/>
            <person name="Goldberg J."/>
            <person name="Griggs A."/>
            <person name="Gujja S."/>
            <person name="Hansen M."/>
            <person name="Howarth C."/>
            <person name="Imamovic A."/>
            <person name="Ireland A."/>
            <person name="Larimer J."/>
            <person name="McCowan C."/>
            <person name="Murphy C."/>
            <person name="Pearson M."/>
            <person name="Poon T.W."/>
            <person name="Priest M."/>
            <person name="Roberts A."/>
            <person name="Saif S."/>
            <person name="Shea T."/>
            <person name="Sykes S."/>
            <person name="Wortman J."/>
            <person name="Nusbaum C."/>
            <person name="Birren B."/>
        </authorList>
    </citation>
    <scope>NUCLEOTIDE SEQUENCE</scope>
    <source>
        <strain evidence="2">25433</strain>
    </source>
</reference>
<feature type="compositionally biased region" description="Acidic residues" evidence="1">
    <location>
        <begin position="409"/>
        <end position="434"/>
    </location>
</feature>
<protein>
    <submittedName>
        <fullName evidence="2">Uncharacterized protein</fullName>
    </submittedName>
</protein>
<feature type="compositionally biased region" description="Basic and acidic residues" evidence="1">
    <location>
        <begin position="467"/>
        <end position="478"/>
    </location>
</feature>